<evidence type="ECO:0000256" key="1">
    <source>
        <dbReference type="SAM" id="Phobius"/>
    </source>
</evidence>
<gene>
    <name evidence="2" type="ORF">A3I57_01945</name>
</gene>
<evidence type="ECO:0000313" key="2">
    <source>
        <dbReference type="EMBL" id="OGD59280.1"/>
    </source>
</evidence>
<dbReference type="AlphaFoldDB" id="A0A1F5DW31"/>
<accession>A0A1F5DW31</accession>
<name>A0A1F5DW31_9BACT</name>
<feature type="transmembrane region" description="Helical" evidence="1">
    <location>
        <begin position="12"/>
        <end position="30"/>
    </location>
</feature>
<keyword evidence="1" id="KW-0812">Transmembrane</keyword>
<comment type="caution">
    <text evidence="2">The sequence shown here is derived from an EMBL/GenBank/DDBJ whole genome shotgun (WGS) entry which is preliminary data.</text>
</comment>
<proteinExistence type="predicted"/>
<evidence type="ECO:0000313" key="3">
    <source>
        <dbReference type="Proteomes" id="UP000176364"/>
    </source>
</evidence>
<dbReference type="EMBL" id="MEZQ01000038">
    <property type="protein sequence ID" value="OGD59280.1"/>
    <property type="molecule type" value="Genomic_DNA"/>
</dbReference>
<organism evidence="2 3">
    <name type="scientific">Candidatus Beckwithbacteria bacterium RIFCSPLOWO2_02_FULL_47_23</name>
    <dbReference type="NCBI Taxonomy" id="1797463"/>
    <lineage>
        <taxon>Bacteria</taxon>
        <taxon>Candidatus Beckwithiibacteriota</taxon>
    </lineage>
</organism>
<keyword evidence="1" id="KW-0472">Membrane</keyword>
<feature type="transmembrane region" description="Helical" evidence="1">
    <location>
        <begin position="42"/>
        <end position="61"/>
    </location>
</feature>
<keyword evidence="1" id="KW-1133">Transmembrane helix</keyword>
<sequence length="68" mass="7541">MLKKDKSSLLKVLSGICGNLSAGWFGIILITPGFEIAFNSNYWAILTQSIGFGILFLWLAFELERSSL</sequence>
<reference evidence="2 3" key="1">
    <citation type="journal article" date="2016" name="Nat. Commun.">
        <title>Thousands of microbial genomes shed light on interconnected biogeochemical processes in an aquifer system.</title>
        <authorList>
            <person name="Anantharaman K."/>
            <person name="Brown C.T."/>
            <person name="Hug L.A."/>
            <person name="Sharon I."/>
            <person name="Castelle C.J."/>
            <person name="Probst A.J."/>
            <person name="Thomas B.C."/>
            <person name="Singh A."/>
            <person name="Wilkins M.J."/>
            <person name="Karaoz U."/>
            <person name="Brodie E.L."/>
            <person name="Williams K.H."/>
            <person name="Hubbard S.S."/>
            <person name="Banfield J.F."/>
        </authorList>
    </citation>
    <scope>NUCLEOTIDE SEQUENCE [LARGE SCALE GENOMIC DNA]</scope>
</reference>
<protein>
    <submittedName>
        <fullName evidence="2">Uncharacterized protein</fullName>
    </submittedName>
</protein>
<dbReference type="Proteomes" id="UP000176364">
    <property type="component" value="Unassembled WGS sequence"/>
</dbReference>